<dbReference type="Pfam" id="PF08282">
    <property type="entry name" value="Hydrolase_3"/>
    <property type="match status" value="1"/>
</dbReference>
<dbReference type="Gene3D" id="3.30.1240.10">
    <property type="match status" value="1"/>
</dbReference>
<reference evidence="1 2" key="1">
    <citation type="journal article" date="2015" name="Genome Announc.">
        <title>Expanding the biotechnology potential of lactobacilli through comparative genomics of 213 strains and associated genera.</title>
        <authorList>
            <person name="Sun Z."/>
            <person name="Harris H.M."/>
            <person name="McCann A."/>
            <person name="Guo C."/>
            <person name="Argimon S."/>
            <person name="Zhang W."/>
            <person name="Yang X."/>
            <person name="Jeffery I.B."/>
            <person name="Cooney J.C."/>
            <person name="Kagawa T.F."/>
            <person name="Liu W."/>
            <person name="Song Y."/>
            <person name="Salvetti E."/>
            <person name="Wrobel A."/>
            <person name="Rasinkangas P."/>
            <person name="Parkhill J."/>
            <person name="Rea M.C."/>
            <person name="O'Sullivan O."/>
            <person name="Ritari J."/>
            <person name="Douillard F.P."/>
            <person name="Paul Ross R."/>
            <person name="Yang R."/>
            <person name="Briner A.E."/>
            <person name="Felis G.E."/>
            <person name="de Vos W.M."/>
            <person name="Barrangou R."/>
            <person name="Klaenhammer T.R."/>
            <person name="Caufield P.W."/>
            <person name="Cui Y."/>
            <person name="Zhang H."/>
            <person name="O'Toole P.W."/>
        </authorList>
    </citation>
    <scope>NUCLEOTIDE SEQUENCE [LARGE SCALE GENOMIC DNA]</scope>
    <source>
        <strain evidence="1 2">DSM 16045</strain>
    </source>
</reference>
<dbReference type="PATRIC" id="fig|1423749.3.peg.378"/>
<name>A0A0R1V903_9LACO</name>
<dbReference type="SFLD" id="SFLDS00003">
    <property type="entry name" value="Haloacid_Dehalogenase"/>
    <property type="match status" value="1"/>
</dbReference>
<sequence>MQQMIALDLDNTLFNSAKEISPRNERTLKRVHQAGVKVVLCTGRPINAIRNYLDQLELNQAEDYTINFNGGLVTNNQTGEFLFQKGLVKSDLDVLYEFVMAHQLPLDVLDFDKVYEIKTEQKSLYGATVKGIDFTNDDYQDLPAGDKLYSKAVIAVDPAQMAQVKALARDDTQIGQHFTVVQSQPHILEFIPLGLNKAVGLQHLLEHFEMTFADLTAFGDADNDKEMLAAAGDGVVMANGLPAVKAIADHETLSNDEDGVAVYIENKFVTLLQ</sequence>
<dbReference type="InterPro" id="IPR006379">
    <property type="entry name" value="HAD-SF_hydro_IIB"/>
</dbReference>
<comment type="caution">
    <text evidence="1">The sequence shown here is derived from an EMBL/GenBank/DDBJ whole genome shotgun (WGS) entry which is preliminary data.</text>
</comment>
<dbReference type="NCBIfam" id="TIGR01484">
    <property type="entry name" value="HAD-SF-IIB"/>
    <property type="match status" value="1"/>
</dbReference>
<dbReference type="EMBL" id="AZFN01000013">
    <property type="protein sequence ID" value="KRM02017.1"/>
    <property type="molecule type" value="Genomic_DNA"/>
</dbReference>
<dbReference type="Proteomes" id="UP000051739">
    <property type="component" value="Unassembled WGS sequence"/>
</dbReference>
<dbReference type="GO" id="GO:0000287">
    <property type="term" value="F:magnesium ion binding"/>
    <property type="evidence" value="ECO:0007669"/>
    <property type="project" value="TreeGrafter"/>
</dbReference>
<evidence type="ECO:0000313" key="2">
    <source>
        <dbReference type="Proteomes" id="UP000051739"/>
    </source>
</evidence>
<dbReference type="RefSeq" id="WP_056937434.1">
    <property type="nucleotide sequence ID" value="NZ_AZFN01000013.1"/>
</dbReference>
<dbReference type="PROSITE" id="PS01229">
    <property type="entry name" value="COF_2"/>
    <property type="match status" value="1"/>
</dbReference>
<dbReference type="InterPro" id="IPR036412">
    <property type="entry name" value="HAD-like_sf"/>
</dbReference>
<organism evidence="1 2">
    <name type="scientific">Limosilactobacillus gastricus DSM 16045</name>
    <dbReference type="NCBI Taxonomy" id="1423749"/>
    <lineage>
        <taxon>Bacteria</taxon>
        <taxon>Bacillati</taxon>
        <taxon>Bacillota</taxon>
        <taxon>Bacilli</taxon>
        <taxon>Lactobacillales</taxon>
        <taxon>Lactobacillaceae</taxon>
        <taxon>Limosilactobacillus</taxon>
    </lineage>
</organism>
<dbReference type="InterPro" id="IPR000150">
    <property type="entry name" value="Cof"/>
</dbReference>
<dbReference type="Gene3D" id="3.40.50.1000">
    <property type="entry name" value="HAD superfamily/HAD-like"/>
    <property type="match status" value="1"/>
</dbReference>
<proteinExistence type="predicted"/>
<dbReference type="PANTHER" id="PTHR10000:SF8">
    <property type="entry name" value="HAD SUPERFAMILY HYDROLASE-LIKE, TYPE 3"/>
    <property type="match status" value="1"/>
</dbReference>
<dbReference type="AlphaFoldDB" id="A0A0R1V903"/>
<dbReference type="CDD" id="cd07516">
    <property type="entry name" value="HAD_Pase"/>
    <property type="match status" value="1"/>
</dbReference>
<keyword evidence="1" id="KW-0378">Hydrolase</keyword>
<accession>A0A0R1V903</accession>
<evidence type="ECO:0000313" key="1">
    <source>
        <dbReference type="EMBL" id="KRM02017.1"/>
    </source>
</evidence>
<protein>
    <submittedName>
        <fullName evidence="1">Haloacid dehalogenase (HAD) superfamily hydrolase</fullName>
    </submittedName>
</protein>
<dbReference type="GO" id="GO:0016791">
    <property type="term" value="F:phosphatase activity"/>
    <property type="evidence" value="ECO:0007669"/>
    <property type="project" value="TreeGrafter"/>
</dbReference>
<dbReference type="InterPro" id="IPR023214">
    <property type="entry name" value="HAD_sf"/>
</dbReference>
<dbReference type="SUPFAM" id="SSF56784">
    <property type="entry name" value="HAD-like"/>
    <property type="match status" value="1"/>
</dbReference>
<gene>
    <name evidence="1" type="ORF">FC60_GL000376</name>
</gene>
<dbReference type="NCBIfam" id="TIGR00099">
    <property type="entry name" value="Cof-subfamily"/>
    <property type="match status" value="1"/>
</dbReference>
<dbReference type="PANTHER" id="PTHR10000">
    <property type="entry name" value="PHOSPHOSERINE PHOSPHATASE"/>
    <property type="match status" value="1"/>
</dbReference>
<dbReference type="SFLD" id="SFLDG01140">
    <property type="entry name" value="C2.B:_Phosphomannomutase_and_P"/>
    <property type="match status" value="1"/>
</dbReference>
<dbReference type="GO" id="GO:0005829">
    <property type="term" value="C:cytosol"/>
    <property type="evidence" value="ECO:0007669"/>
    <property type="project" value="TreeGrafter"/>
</dbReference>
<keyword evidence="2" id="KW-1185">Reference proteome</keyword>